<dbReference type="PANTHER" id="PTHR30239:SF0">
    <property type="entry name" value="ACETOLACTATE SYNTHASE SMALL SUBUNIT 1, CHLOROPLASTIC"/>
    <property type="match status" value="1"/>
</dbReference>
<proteinExistence type="inferred from homology"/>
<keyword evidence="5 8" id="KW-0028">Amino-acid biosynthesis</keyword>
<dbReference type="NCBIfam" id="NF008864">
    <property type="entry name" value="PRK11895.1"/>
    <property type="match status" value="1"/>
</dbReference>
<dbReference type="Pfam" id="PF22629">
    <property type="entry name" value="ACT_AHAS_ss"/>
    <property type="match status" value="1"/>
</dbReference>
<dbReference type="EMBL" id="JAGSND010000003">
    <property type="protein sequence ID" value="MBR0597625.1"/>
    <property type="molecule type" value="Genomic_DNA"/>
</dbReference>
<name>A0A8J8B2V1_9FIRM</name>
<dbReference type="FunFam" id="3.30.70.260:FF:000001">
    <property type="entry name" value="Acetolactate synthase, small subunit"/>
    <property type="match status" value="1"/>
</dbReference>
<evidence type="ECO:0000256" key="7">
    <source>
        <dbReference type="ARBA" id="ARBA00048670"/>
    </source>
</evidence>
<comment type="similarity">
    <text evidence="3 8">Belongs to the acetolactate synthase small subunit family.</text>
</comment>
<reference evidence="10" key="2">
    <citation type="submission" date="2021-04" db="EMBL/GenBank/DDBJ databases">
        <authorList>
            <person name="Liu J."/>
        </authorList>
    </citation>
    <scope>NUCLEOTIDE SEQUENCE</scope>
    <source>
        <strain evidence="10">BAD-6</strain>
    </source>
</reference>
<dbReference type="SUPFAM" id="SSF55021">
    <property type="entry name" value="ACT-like"/>
    <property type="match status" value="2"/>
</dbReference>
<dbReference type="InterPro" id="IPR002912">
    <property type="entry name" value="ACT_dom"/>
</dbReference>
<comment type="caution">
    <text evidence="10">The sequence shown here is derived from an EMBL/GenBank/DDBJ whole genome shotgun (WGS) entry which is preliminary data.</text>
</comment>
<dbReference type="GO" id="GO:0009099">
    <property type="term" value="P:L-valine biosynthetic process"/>
    <property type="evidence" value="ECO:0007669"/>
    <property type="project" value="UniProtKB-UniRule"/>
</dbReference>
<dbReference type="InterPro" id="IPR045865">
    <property type="entry name" value="ACT-like_dom_sf"/>
</dbReference>
<comment type="function">
    <text evidence="8">Catalyzes the conversion of 2 pyruvate molecules into acetolactate in the first common step of the biosynthetic pathway of the branched-amino acids such as leucine, isoleucine, and valine.</text>
</comment>
<dbReference type="GO" id="GO:0005829">
    <property type="term" value="C:cytosol"/>
    <property type="evidence" value="ECO:0007669"/>
    <property type="project" value="TreeGrafter"/>
</dbReference>
<evidence type="ECO:0000256" key="1">
    <source>
        <dbReference type="ARBA" id="ARBA00004974"/>
    </source>
</evidence>
<evidence type="ECO:0000259" key="9">
    <source>
        <dbReference type="PROSITE" id="PS51671"/>
    </source>
</evidence>
<dbReference type="InterPro" id="IPR004789">
    <property type="entry name" value="Acetalactate_synth_ssu"/>
</dbReference>
<evidence type="ECO:0000256" key="5">
    <source>
        <dbReference type="ARBA" id="ARBA00022605"/>
    </source>
</evidence>
<dbReference type="GO" id="GO:0003984">
    <property type="term" value="F:acetolactate synthase activity"/>
    <property type="evidence" value="ECO:0007669"/>
    <property type="project" value="UniProtKB-UniRule"/>
</dbReference>
<dbReference type="Proteomes" id="UP000675664">
    <property type="component" value="Unassembled WGS sequence"/>
</dbReference>
<dbReference type="CDD" id="cd04878">
    <property type="entry name" value="ACT_AHAS"/>
    <property type="match status" value="1"/>
</dbReference>
<reference evidence="10" key="1">
    <citation type="submission" date="2021-04" db="EMBL/GenBank/DDBJ databases">
        <title>Sinoanaerobacter chloroacetimidivorans sp. nov., an obligate anaerobic bacterium isolated from anaerobic sludge.</title>
        <authorList>
            <person name="Bao Y."/>
        </authorList>
    </citation>
    <scope>NUCLEOTIDE SEQUENCE</scope>
    <source>
        <strain evidence="10">BAD-6</strain>
    </source>
</reference>
<dbReference type="Gene3D" id="3.30.70.260">
    <property type="match status" value="1"/>
</dbReference>
<evidence type="ECO:0000256" key="8">
    <source>
        <dbReference type="RuleBase" id="RU368092"/>
    </source>
</evidence>
<dbReference type="UniPathway" id="UPA00049">
    <property type="reaction ID" value="UER00059"/>
</dbReference>
<comment type="pathway">
    <text evidence="2 8">Amino-acid biosynthesis; L-valine biosynthesis; L-valine from pyruvate: step 1/4.</text>
</comment>
<dbReference type="UniPathway" id="UPA00047">
    <property type="reaction ID" value="UER00055"/>
</dbReference>
<comment type="pathway">
    <text evidence="1 8">Amino-acid biosynthesis; L-isoleucine biosynthesis; L-isoleucine from 2-oxobutanoate: step 1/4.</text>
</comment>
<comment type="catalytic activity">
    <reaction evidence="7 8">
        <text>2 pyruvate + H(+) = (2S)-2-acetolactate + CO2</text>
        <dbReference type="Rhea" id="RHEA:25249"/>
        <dbReference type="ChEBI" id="CHEBI:15361"/>
        <dbReference type="ChEBI" id="CHEBI:15378"/>
        <dbReference type="ChEBI" id="CHEBI:16526"/>
        <dbReference type="ChEBI" id="CHEBI:58476"/>
        <dbReference type="EC" id="2.2.1.6"/>
    </reaction>
</comment>
<protein>
    <recommendedName>
        <fullName evidence="8">Acetolactate synthase small subunit</fullName>
        <shortName evidence="8">AHAS</shortName>
        <shortName evidence="8">ALS</shortName>
        <ecNumber evidence="8">2.2.1.6</ecNumber>
    </recommendedName>
    <alternativeName>
        <fullName evidence="8">Acetohydroxy-acid synthase small subunit</fullName>
    </alternativeName>
</protein>
<keyword evidence="6 8" id="KW-0100">Branched-chain amino acid biosynthesis</keyword>
<evidence type="ECO:0000256" key="6">
    <source>
        <dbReference type="ARBA" id="ARBA00023304"/>
    </source>
</evidence>
<comment type="subunit">
    <text evidence="4 8">Dimer of large and small chains.</text>
</comment>
<dbReference type="InterPro" id="IPR039557">
    <property type="entry name" value="AHAS_ACT"/>
</dbReference>
<keyword evidence="8 10" id="KW-0808">Transferase</keyword>
<evidence type="ECO:0000256" key="3">
    <source>
        <dbReference type="ARBA" id="ARBA00006341"/>
    </source>
</evidence>
<dbReference type="InterPro" id="IPR054480">
    <property type="entry name" value="AHAS_small-like_ACT"/>
</dbReference>
<dbReference type="EC" id="2.2.1.6" evidence="8"/>
<evidence type="ECO:0000256" key="4">
    <source>
        <dbReference type="ARBA" id="ARBA00011744"/>
    </source>
</evidence>
<dbReference type="NCBIfam" id="TIGR00119">
    <property type="entry name" value="acolac_sm"/>
    <property type="match status" value="1"/>
</dbReference>
<evidence type="ECO:0000313" key="10">
    <source>
        <dbReference type="EMBL" id="MBR0597625.1"/>
    </source>
</evidence>
<dbReference type="RefSeq" id="WP_227017752.1">
    <property type="nucleotide sequence ID" value="NZ_JAGSND010000003.1"/>
</dbReference>
<evidence type="ECO:0000256" key="2">
    <source>
        <dbReference type="ARBA" id="ARBA00005025"/>
    </source>
</evidence>
<dbReference type="Pfam" id="PF10369">
    <property type="entry name" value="ALS_ss_C"/>
    <property type="match status" value="1"/>
</dbReference>
<keyword evidence="11" id="KW-1185">Reference proteome</keyword>
<organism evidence="10 11">
    <name type="scientific">Sinanaerobacter chloroacetimidivorans</name>
    <dbReference type="NCBI Taxonomy" id="2818044"/>
    <lineage>
        <taxon>Bacteria</taxon>
        <taxon>Bacillati</taxon>
        <taxon>Bacillota</taxon>
        <taxon>Clostridia</taxon>
        <taxon>Peptostreptococcales</taxon>
        <taxon>Anaerovoracaceae</taxon>
        <taxon>Sinanaerobacter</taxon>
    </lineage>
</organism>
<dbReference type="InterPro" id="IPR019455">
    <property type="entry name" value="Acetolactate_synth_ssu_C"/>
</dbReference>
<dbReference type="PANTHER" id="PTHR30239">
    <property type="entry name" value="ACETOLACTATE SYNTHASE SMALL SUBUNIT"/>
    <property type="match status" value="1"/>
</dbReference>
<dbReference type="Gene3D" id="3.30.70.1150">
    <property type="entry name" value="ACT-like. Chain A, domain 2"/>
    <property type="match status" value="1"/>
</dbReference>
<dbReference type="AlphaFoldDB" id="A0A8J8B2V1"/>
<evidence type="ECO:0000313" key="11">
    <source>
        <dbReference type="Proteomes" id="UP000675664"/>
    </source>
</evidence>
<dbReference type="PROSITE" id="PS51671">
    <property type="entry name" value="ACT"/>
    <property type="match status" value="1"/>
</dbReference>
<dbReference type="GO" id="GO:1990610">
    <property type="term" value="F:acetolactate synthase regulator activity"/>
    <property type="evidence" value="ECO:0007669"/>
    <property type="project" value="UniProtKB-UniRule"/>
</dbReference>
<feature type="domain" description="ACT" evidence="9">
    <location>
        <begin position="4"/>
        <end position="78"/>
    </location>
</feature>
<dbReference type="InterPro" id="IPR027271">
    <property type="entry name" value="Acetolactate_synth/TF_NikR_C"/>
</dbReference>
<sequence length="161" mass="18006">MKHTISVLVENKAGVLSRISGLFARRGFNIDSLAVGTTEDKQISRITLLVDGDDYIAEQVTKQLNKQIDVIKVRKLNQDEITRRELALVKVKMSVAQRGEIIDIVKIMEGKIVDISHTTLTVEMSDRPEKIDLLIELLSHYNLQEVARTGTIALQKGADIV</sequence>
<gene>
    <name evidence="10" type="primary">ilvN</name>
    <name evidence="10" type="ORF">KCX82_07065</name>
</gene>
<accession>A0A8J8B2V1</accession>
<dbReference type="GO" id="GO:0009097">
    <property type="term" value="P:isoleucine biosynthetic process"/>
    <property type="evidence" value="ECO:0007669"/>
    <property type="project" value="UniProtKB-UniRule"/>
</dbReference>